<dbReference type="Pfam" id="PF00097">
    <property type="entry name" value="zf-C3HC4"/>
    <property type="match status" value="1"/>
</dbReference>
<organism evidence="7 8">
    <name type="scientific">Piloderma croceum (strain F 1598)</name>
    <dbReference type="NCBI Taxonomy" id="765440"/>
    <lineage>
        <taxon>Eukaryota</taxon>
        <taxon>Fungi</taxon>
        <taxon>Dikarya</taxon>
        <taxon>Basidiomycota</taxon>
        <taxon>Agaricomycotina</taxon>
        <taxon>Agaricomycetes</taxon>
        <taxon>Agaricomycetidae</taxon>
        <taxon>Atheliales</taxon>
        <taxon>Atheliaceae</taxon>
        <taxon>Piloderma</taxon>
    </lineage>
</organism>
<dbReference type="OrthoDB" id="8062037at2759"/>
<gene>
    <name evidence="7" type="ORF">PILCRDRAFT_811209</name>
</gene>
<dbReference type="PROSITE" id="PS50089">
    <property type="entry name" value="ZF_RING_2"/>
    <property type="match status" value="1"/>
</dbReference>
<evidence type="ECO:0000256" key="5">
    <source>
        <dbReference type="SAM" id="MobiDB-lite"/>
    </source>
</evidence>
<reference evidence="8" key="2">
    <citation type="submission" date="2015-01" db="EMBL/GenBank/DDBJ databases">
        <title>Evolutionary Origins and Diversification of the Mycorrhizal Mutualists.</title>
        <authorList>
            <consortium name="DOE Joint Genome Institute"/>
            <consortium name="Mycorrhizal Genomics Consortium"/>
            <person name="Kohler A."/>
            <person name="Kuo A."/>
            <person name="Nagy L.G."/>
            <person name="Floudas D."/>
            <person name="Copeland A."/>
            <person name="Barry K.W."/>
            <person name="Cichocki N."/>
            <person name="Veneault-Fourrey C."/>
            <person name="LaButti K."/>
            <person name="Lindquist E.A."/>
            <person name="Lipzen A."/>
            <person name="Lundell T."/>
            <person name="Morin E."/>
            <person name="Murat C."/>
            <person name="Riley R."/>
            <person name="Ohm R."/>
            <person name="Sun H."/>
            <person name="Tunlid A."/>
            <person name="Henrissat B."/>
            <person name="Grigoriev I.V."/>
            <person name="Hibbett D.S."/>
            <person name="Martin F."/>
        </authorList>
    </citation>
    <scope>NUCLEOTIDE SEQUENCE [LARGE SCALE GENOMIC DNA]</scope>
    <source>
        <strain evidence="8">F 1598</strain>
    </source>
</reference>
<dbReference type="Gene3D" id="3.30.40.10">
    <property type="entry name" value="Zinc/RING finger domain, C3HC4 (zinc finger)"/>
    <property type="match status" value="1"/>
</dbReference>
<dbReference type="InterPro" id="IPR001841">
    <property type="entry name" value="Znf_RING"/>
</dbReference>
<sequence length="211" mass="23564">MNSVDGLDISIPITTQDRIRLFIDQLPTLTPKEVQPDDSCAICLTGFSSILAEATEMKASNDFDADAEIELGITRLVGCGHLFCRKDLLEWIRSFHGSCPTCRHIFLDIRPPCESDGESSDGDYFPNEEEDEEEDDFLDGDAEDEFEVDEMDLDEIWEDSGLMEREGFVDVEWADGDTTFSEADMSIGGEVAALIEDANDTLYDETPHGQK</sequence>
<dbReference type="InterPro" id="IPR018957">
    <property type="entry name" value="Znf_C3HC4_RING-type"/>
</dbReference>
<evidence type="ECO:0000259" key="6">
    <source>
        <dbReference type="PROSITE" id="PS50089"/>
    </source>
</evidence>
<keyword evidence="3" id="KW-0862">Zinc</keyword>
<evidence type="ECO:0000313" key="7">
    <source>
        <dbReference type="EMBL" id="KIM90740.1"/>
    </source>
</evidence>
<name>A0A0C3G390_PILCF</name>
<evidence type="ECO:0000256" key="4">
    <source>
        <dbReference type="PROSITE-ProRule" id="PRU00175"/>
    </source>
</evidence>
<dbReference type="Proteomes" id="UP000054166">
    <property type="component" value="Unassembled WGS sequence"/>
</dbReference>
<keyword evidence="1" id="KW-0479">Metal-binding</keyword>
<reference evidence="7 8" key="1">
    <citation type="submission" date="2014-04" db="EMBL/GenBank/DDBJ databases">
        <authorList>
            <consortium name="DOE Joint Genome Institute"/>
            <person name="Kuo A."/>
            <person name="Tarkka M."/>
            <person name="Buscot F."/>
            <person name="Kohler A."/>
            <person name="Nagy L.G."/>
            <person name="Floudas D."/>
            <person name="Copeland A."/>
            <person name="Barry K.W."/>
            <person name="Cichocki N."/>
            <person name="Veneault-Fourrey C."/>
            <person name="LaButti K."/>
            <person name="Lindquist E.A."/>
            <person name="Lipzen A."/>
            <person name="Lundell T."/>
            <person name="Morin E."/>
            <person name="Murat C."/>
            <person name="Sun H."/>
            <person name="Tunlid A."/>
            <person name="Henrissat B."/>
            <person name="Grigoriev I.V."/>
            <person name="Hibbett D.S."/>
            <person name="Martin F."/>
            <person name="Nordberg H.P."/>
            <person name="Cantor M.N."/>
            <person name="Hua S.X."/>
        </authorList>
    </citation>
    <scope>NUCLEOTIDE SEQUENCE [LARGE SCALE GENOMIC DNA]</scope>
    <source>
        <strain evidence="7 8">F 1598</strain>
    </source>
</reference>
<proteinExistence type="predicted"/>
<keyword evidence="2 4" id="KW-0863">Zinc-finger</keyword>
<evidence type="ECO:0000256" key="3">
    <source>
        <dbReference type="ARBA" id="ARBA00022833"/>
    </source>
</evidence>
<accession>A0A0C3G390</accession>
<feature type="domain" description="RING-type" evidence="6">
    <location>
        <begin position="40"/>
        <end position="103"/>
    </location>
</feature>
<evidence type="ECO:0000313" key="8">
    <source>
        <dbReference type="Proteomes" id="UP000054166"/>
    </source>
</evidence>
<dbReference type="HOGENOM" id="CLU_091767_1_0_1"/>
<keyword evidence="8" id="KW-1185">Reference proteome</keyword>
<dbReference type="STRING" id="765440.A0A0C3G390"/>
<feature type="region of interest" description="Disordered" evidence="5">
    <location>
        <begin position="115"/>
        <end position="137"/>
    </location>
</feature>
<dbReference type="SUPFAM" id="SSF57850">
    <property type="entry name" value="RING/U-box"/>
    <property type="match status" value="1"/>
</dbReference>
<dbReference type="InterPro" id="IPR013083">
    <property type="entry name" value="Znf_RING/FYVE/PHD"/>
</dbReference>
<dbReference type="AlphaFoldDB" id="A0A0C3G390"/>
<dbReference type="EMBL" id="KN832972">
    <property type="protein sequence ID" value="KIM90740.1"/>
    <property type="molecule type" value="Genomic_DNA"/>
</dbReference>
<protein>
    <recommendedName>
        <fullName evidence="6">RING-type domain-containing protein</fullName>
    </recommendedName>
</protein>
<evidence type="ECO:0000256" key="1">
    <source>
        <dbReference type="ARBA" id="ARBA00022723"/>
    </source>
</evidence>
<evidence type="ECO:0000256" key="2">
    <source>
        <dbReference type="ARBA" id="ARBA00022771"/>
    </source>
</evidence>
<dbReference type="InParanoid" id="A0A0C3G390"/>
<dbReference type="GO" id="GO:0008270">
    <property type="term" value="F:zinc ion binding"/>
    <property type="evidence" value="ECO:0007669"/>
    <property type="project" value="UniProtKB-KW"/>
</dbReference>